<keyword evidence="3" id="KW-0238">DNA-binding</keyword>
<dbReference type="Proteomes" id="UP000220752">
    <property type="component" value="Unassembled WGS sequence"/>
</dbReference>
<dbReference type="AlphaFoldDB" id="A0A2A6ZBP1"/>
<accession>A0A2A6ZBP1</accession>
<keyword evidence="4" id="KW-0804">Transcription</keyword>
<comment type="caution">
    <text evidence="6">The sequence shown here is derived from an EMBL/GenBank/DDBJ whole genome shotgun (WGS) entry which is preliminary data.</text>
</comment>
<dbReference type="EMBL" id="NMTQ01000022">
    <property type="protein sequence ID" value="PDX58835.1"/>
    <property type="molecule type" value="Genomic_DNA"/>
</dbReference>
<dbReference type="FunFam" id="1.10.10.10:FF:000001">
    <property type="entry name" value="LysR family transcriptional regulator"/>
    <property type="match status" value="1"/>
</dbReference>
<dbReference type="PANTHER" id="PTHR30126">
    <property type="entry name" value="HTH-TYPE TRANSCRIPTIONAL REGULATOR"/>
    <property type="match status" value="1"/>
</dbReference>
<comment type="similarity">
    <text evidence="1">Belongs to the LysR transcriptional regulatory family.</text>
</comment>
<dbReference type="InterPro" id="IPR000847">
    <property type="entry name" value="LysR_HTH_N"/>
</dbReference>
<dbReference type="Gene3D" id="1.10.10.10">
    <property type="entry name" value="Winged helix-like DNA-binding domain superfamily/Winged helix DNA-binding domain"/>
    <property type="match status" value="1"/>
</dbReference>
<evidence type="ECO:0000256" key="2">
    <source>
        <dbReference type="ARBA" id="ARBA00023015"/>
    </source>
</evidence>
<dbReference type="PANTHER" id="PTHR30126:SF40">
    <property type="entry name" value="HTH-TYPE TRANSCRIPTIONAL REGULATOR GLTR"/>
    <property type="match status" value="1"/>
</dbReference>
<dbReference type="PROSITE" id="PS50931">
    <property type="entry name" value="HTH_LYSR"/>
    <property type="match status" value="1"/>
</dbReference>
<dbReference type="InterPro" id="IPR005119">
    <property type="entry name" value="LysR_subst-bd"/>
</dbReference>
<dbReference type="GO" id="GO:0003700">
    <property type="term" value="F:DNA-binding transcription factor activity"/>
    <property type="evidence" value="ECO:0007669"/>
    <property type="project" value="InterPro"/>
</dbReference>
<dbReference type="InterPro" id="IPR036388">
    <property type="entry name" value="WH-like_DNA-bd_sf"/>
</dbReference>
<dbReference type="Pfam" id="PF03466">
    <property type="entry name" value="LysR_substrate"/>
    <property type="match status" value="1"/>
</dbReference>
<evidence type="ECO:0000256" key="4">
    <source>
        <dbReference type="ARBA" id="ARBA00023163"/>
    </source>
</evidence>
<dbReference type="Pfam" id="PF00126">
    <property type="entry name" value="HTH_1"/>
    <property type="match status" value="1"/>
</dbReference>
<sequence length="299" mass="32717">MELRNINTFLHIAELHSFSRTARQLGYSQSAVSSQIAQLEAELGAPLFDRVGKTVRLTDAGQTFLGYARTLLATAQQAQAALQPARQISGSLRIALADSVCSTFLPGLLKRYHALCPQVELVLCTATADGMLQMLGTNQIDLAYTLDQPLLQPNLVLAADVPEPVCFIAPSAHPLAGQEAVTLEELPRQEFLLTERGMSYRDALDQCLAARGLAIHPYLELGSAALLCQMVEQGMGLSFLPEYIVRPALAAGRLARLNVPDCTVEMHRQLFYHRDKWLTPQMKAFIELVHQPAPGTASK</sequence>
<dbReference type="InterPro" id="IPR036390">
    <property type="entry name" value="WH_DNA-bd_sf"/>
</dbReference>
<organism evidence="6 7">
    <name type="scientific">Faecalibacterium langellae</name>
    <dbReference type="NCBI Taxonomy" id="3435293"/>
    <lineage>
        <taxon>Bacteria</taxon>
        <taxon>Bacillati</taxon>
        <taxon>Bacillota</taxon>
        <taxon>Clostridia</taxon>
        <taxon>Eubacteriales</taxon>
        <taxon>Oscillospiraceae</taxon>
        <taxon>Faecalibacterium</taxon>
    </lineage>
</organism>
<feature type="domain" description="HTH lysR-type" evidence="5">
    <location>
        <begin position="1"/>
        <end position="58"/>
    </location>
</feature>
<protein>
    <submittedName>
        <fullName evidence="6">LysR family transcriptional regulator</fullName>
    </submittedName>
</protein>
<proteinExistence type="inferred from homology"/>
<evidence type="ECO:0000256" key="3">
    <source>
        <dbReference type="ARBA" id="ARBA00023125"/>
    </source>
</evidence>
<reference evidence="6 7" key="1">
    <citation type="journal article" date="2017" name="Front. Microbiol.">
        <title>New Insights into the Diversity of the Genus Faecalibacterium.</title>
        <authorList>
            <person name="Benevides L."/>
            <person name="Burman S."/>
            <person name="Martin R."/>
            <person name="Robert V."/>
            <person name="Thomas M."/>
            <person name="Miquel S."/>
            <person name="Chain F."/>
            <person name="Sokol H."/>
            <person name="Bermudez-Humaran L.G."/>
            <person name="Morrison M."/>
            <person name="Langella P."/>
            <person name="Azevedo V.A."/>
            <person name="Chatel J.M."/>
            <person name="Soares S."/>
        </authorList>
    </citation>
    <scope>NUCLEOTIDE SEQUENCE [LARGE SCALE GENOMIC DNA]</scope>
    <source>
        <strain evidence="7">CNCM I-4540</strain>
    </source>
</reference>
<keyword evidence="7" id="KW-1185">Reference proteome</keyword>
<evidence type="ECO:0000313" key="7">
    <source>
        <dbReference type="Proteomes" id="UP000220752"/>
    </source>
</evidence>
<evidence type="ECO:0000259" key="5">
    <source>
        <dbReference type="PROSITE" id="PS50931"/>
    </source>
</evidence>
<dbReference type="PRINTS" id="PR00039">
    <property type="entry name" value="HTHLYSR"/>
</dbReference>
<dbReference type="CDD" id="cd05466">
    <property type="entry name" value="PBP2_LTTR_substrate"/>
    <property type="match status" value="1"/>
</dbReference>
<gene>
    <name evidence="6" type="ORF">CGS46_06955</name>
</gene>
<evidence type="ECO:0000313" key="6">
    <source>
        <dbReference type="EMBL" id="PDX58835.1"/>
    </source>
</evidence>
<name>A0A2A6ZBP1_9FIRM</name>
<dbReference type="SUPFAM" id="SSF46785">
    <property type="entry name" value="Winged helix' DNA-binding domain"/>
    <property type="match status" value="1"/>
</dbReference>
<evidence type="ECO:0000256" key="1">
    <source>
        <dbReference type="ARBA" id="ARBA00009437"/>
    </source>
</evidence>
<dbReference type="Gene3D" id="3.40.190.290">
    <property type="match status" value="1"/>
</dbReference>
<keyword evidence="2" id="KW-0805">Transcription regulation</keyword>
<dbReference type="GO" id="GO:0000976">
    <property type="term" value="F:transcription cis-regulatory region binding"/>
    <property type="evidence" value="ECO:0007669"/>
    <property type="project" value="TreeGrafter"/>
</dbReference>
<dbReference type="SUPFAM" id="SSF53850">
    <property type="entry name" value="Periplasmic binding protein-like II"/>
    <property type="match status" value="1"/>
</dbReference>